<organism evidence="1">
    <name type="scientific">viral metagenome</name>
    <dbReference type="NCBI Taxonomy" id="1070528"/>
    <lineage>
        <taxon>unclassified sequences</taxon>
        <taxon>metagenomes</taxon>
        <taxon>organismal metagenomes</taxon>
    </lineage>
</organism>
<accession>A0A6C0CBX2</accession>
<evidence type="ECO:0000313" key="1">
    <source>
        <dbReference type="EMBL" id="QHT01014.1"/>
    </source>
</evidence>
<proteinExistence type="predicted"/>
<protein>
    <submittedName>
        <fullName evidence="1">Uncharacterized protein</fullName>
    </submittedName>
</protein>
<dbReference type="AlphaFoldDB" id="A0A6C0CBX2"/>
<name>A0A6C0CBX2_9ZZZZ</name>
<sequence length="65" mass="7266">MHSNLSARELPETLNDQILMHSKLPAILLPAILSGQIFWQIFVSNIERAILSPETLNVPILVCSK</sequence>
<reference evidence="1" key="1">
    <citation type="journal article" date="2020" name="Nature">
        <title>Giant virus diversity and host interactions through global metagenomics.</title>
        <authorList>
            <person name="Schulz F."/>
            <person name="Roux S."/>
            <person name="Paez-Espino D."/>
            <person name="Jungbluth S."/>
            <person name="Walsh D.A."/>
            <person name="Denef V.J."/>
            <person name="McMahon K.D."/>
            <person name="Konstantinidis K.T."/>
            <person name="Eloe-Fadrosh E.A."/>
            <person name="Kyrpides N.C."/>
            <person name="Woyke T."/>
        </authorList>
    </citation>
    <scope>NUCLEOTIDE SEQUENCE</scope>
    <source>
        <strain evidence="1">GVMAG-M-3300020192-26</strain>
    </source>
</reference>
<dbReference type="EMBL" id="MN739362">
    <property type="protein sequence ID" value="QHT01014.1"/>
    <property type="molecule type" value="Genomic_DNA"/>
</dbReference>